<dbReference type="Gene3D" id="3.20.20.10">
    <property type="entry name" value="Alanine racemase"/>
    <property type="match status" value="1"/>
</dbReference>
<dbReference type="Proteomes" id="UP001374579">
    <property type="component" value="Unassembled WGS sequence"/>
</dbReference>
<accession>A0AAN9GIK2</accession>
<protein>
    <recommendedName>
        <fullName evidence="2">Pyridoxal phosphate homeostasis protein</fullName>
        <shortName evidence="2">PLP homeostasis protein</shortName>
    </recommendedName>
</protein>
<dbReference type="InterPro" id="IPR029066">
    <property type="entry name" value="PLP-binding_barrel"/>
</dbReference>
<evidence type="ECO:0000256" key="1">
    <source>
        <dbReference type="ARBA" id="ARBA00022898"/>
    </source>
</evidence>
<feature type="domain" description="Alanine racemase N-terminal" evidence="5">
    <location>
        <begin position="20"/>
        <end position="249"/>
    </location>
</feature>
<evidence type="ECO:0000256" key="2">
    <source>
        <dbReference type="HAMAP-Rule" id="MF_03225"/>
    </source>
</evidence>
<evidence type="ECO:0000313" key="6">
    <source>
        <dbReference type="EMBL" id="KAK7109787.1"/>
    </source>
</evidence>
<dbReference type="NCBIfam" id="TIGR00044">
    <property type="entry name" value="YggS family pyridoxal phosphate-dependent enzyme"/>
    <property type="match status" value="1"/>
</dbReference>
<feature type="region of interest" description="Disordered" evidence="4">
    <location>
        <begin position="246"/>
        <end position="288"/>
    </location>
</feature>
<dbReference type="HAMAP" id="MF_02087">
    <property type="entry name" value="PLP_homeostasis"/>
    <property type="match status" value="1"/>
</dbReference>
<evidence type="ECO:0000256" key="4">
    <source>
        <dbReference type="SAM" id="MobiDB-lite"/>
    </source>
</evidence>
<dbReference type="InterPro" id="IPR001608">
    <property type="entry name" value="Ala_racemase_N"/>
</dbReference>
<proteinExistence type="inferred from homology"/>
<dbReference type="Pfam" id="PF01168">
    <property type="entry name" value="Ala_racemase_N"/>
    <property type="match status" value="1"/>
</dbReference>
<keyword evidence="1 2" id="KW-0663">Pyridoxal phosphate</keyword>
<sequence length="305" mass="33387">MLRRMASNGPNISRQLRSVLDRINAAAQRRPEHLQKREPRLVAVSKTKPVSMIIEAYACGQRHFGENYVQELADKSIDPEIREKCKDIQWHFIGHLQRNKVNKVTGSPGLYMVETVDSEKIAQALNNSWGKQSASEPLAVMLQVNTSGEENKSGADPKEADKMAFFIRDKCPHLRLAGLMTIGSVQSSTSEGPNPDFQCLSECRKMVASALGVEEQDLELSMGMSQDYERAVEAGSTNVRVGSTIFGARDYPPQQSNGTPSQNSSDNPSASSQASEKSGDTAQKCVAKDTPEATANYLDHLSLGT</sequence>
<dbReference type="PROSITE" id="PS01211">
    <property type="entry name" value="UPF0001"/>
    <property type="match status" value="1"/>
</dbReference>
<comment type="caution">
    <text evidence="6">The sequence shown here is derived from an EMBL/GenBank/DDBJ whole genome shotgun (WGS) entry which is preliminary data.</text>
</comment>
<feature type="modified residue" description="N6-(pyridoxal phosphate)lysine" evidence="2">
    <location>
        <position position="46"/>
    </location>
</feature>
<reference evidence="6 7" key="1">
    <citation type="submission" date="2024-02" db="EMBL/GenBank/DDBJ databases">
        <title>Chromosome-scale genome assembly of the rough periwinkle Littorina saxatilis.</title>
        <authorList>
            <person name="De Jode A."/>
            <person name="Faria R."/>
            <person name="Formenti G."/>
            <person name="Sims Y."/>
            <person name="Smith T.P."/>
            <person name="Tracey A."/>
            <person name="Wood J.M.D."/>
            <person name="Zagrodzka Z.B."/>
            <person name="Johannesson K."/>
            <person name="Butlin R.K."/>
            <person name="Leder E.H."/>
        </authorList>
    </citation>
    <scope>NUCLEOTIDE SEQUENCE [LARGE SCALE GENOMIC DNA]</scope>
    <source>
        <strain evidence="6">Snail1</strain>
        <tissue evidence="6">Muscle</tissue>
    </source>
</reference>
<evidence type="ECO:0000256" key="3">
    <source>
        <dbReference type="RuleBase" id="RU004514"/>
    </source>
</evidence>
<evidence type="ECO:0000313" key="7">
    <source>
        <dbReference type="Proteomes" id="UP001374579"/>
    </source>
</evidence>
<dbReference type="AlphaFoldDB" id="A0AAN9GIK2"/>
<evidence type="ECO:0000259" key="5">
    <source>
        <dbReference type="Pfam" id="PF01168"/>
    </source>
</evidence>
<organism evidence="6 7">
    <name type="scientific">Littorina saxatilis</name>
    <dbReference type="NCBI Taxonomy" id="31220"/>
    <lineage>
        <taxon>Eukaryota</taxon>
        <taxon>Metazoa</taxon>
        <taxon>Spiralia</taxon>
        <taxon>Lophotrochozoa</taxon>
        <taxon>Mollusca</taxon>
        <taxon>Gastropoda</taxon>
        <taxon>Caenogastropoda</taxon>
        <taxon>Littorinimorpha</taxon>
        <taxon>Littorinoidea</taxon>
        <taxon>Littorinidae</taxon>
        <taxon>Littorina</taxon>
    </lineage>
</organism>
<feature type="compositionally biased region" description="Low complexity" evidence="4">
    <location>
        <begin position="260"/>
        <end position="275"/>
    </location>
</feature>
<dbReference type="FunFam" id="3.20.20.10:FF:000007">
    <property type="entry name" value="Pyridoxal phosphate homeostasis protein"/>
    <property type="match status" value="1"/>
</dbReference>
<keyword evidence="7" id="KW-1185">Reference proteome</keyword>
<dbReference type="PANTHER" id="PTHR10146">
    <property type="entry name" value="PROLINE SYNTHETASE CO-TRANSCRIBED BACTERIAL HOMOLOG PROTEIN"/>
    <property type="match status" value="1"/>
</dbReference>
<dbReference type="InterPro" id="IPR011078">
    <property type="entry name" value="PyrdxlP_homeostasis"/>
</dbReference>
<dbReference type="GO" id="GO:0030170">
    <property type="term" value="F:pyridoxal phosphate binding"/>
    <property type="evidence" value="ECO:0007669"/>
    <property type="project" value="UniProtKB-UniRule"/>
</dbReference>
<dbReference type="CDD" id="cd06822">
    <property type="entry name" value="PLPDE_III_YBL036c_euk"/>
    <property type="match status" value="1"/>
</dbReference>
<comment type="function">
    <text evidence="2">Pyridoxal 5'-phosphate (PLP)-binding protein, which may be involved in intracellular homeostatic regulation of pyridoxal 5'-phosphate (PLP), the active form of vitamin B6.</text>
</comment>
<comment type="similarity">
    <text evidence="2 3">Belongs to the pyridoxal phosphate-binding protein YggS/PROSC family.</text>
</comment>
<name>A0AAN9GIK2_9CAEN</name>
<dbReference type="PANTHER" id="PTHR10146:SF14">
    <property type="entry name" value="PYRIDOXAL PHOSPHATE HOMEOSTASIS PROTEIN"/>
    <property type="match status" value="1"/>
</dbReference>
<dbReference type="SUPFAM" id="SSF51419">
    <property type="entry name" value="PLP-binding barrel"/>
    <property type="match status" value="1"/>
</dbReference>
<dbReference type="EMBL" id="JBAMIC010000003">
    <property type="protein sequence ID" value="KAK7109787.1"/>
    <property type="molecule type" value="Genomic_DNA"/>
</dbReference>
<gene>
    <name evidence="6" type="ORF">V1264_013772</name>
</gene>